<dbReference type="InterPro" id="IPR007214">
    <property type="entry name" value="YbaK/aa-tRNA-synth-assoc-dom"/>
</dbReference>
<comment type="similarity">
    <text evidence="1">Belongs to the prolyl-tRNA editing family. YbaK/EbsC subfamily.</text>
</comment>
<gene>
    <name evidence="5" type="primary">ybaK_6</name>
    <name evidence="5" type="ORF">GALL_380890</name>
</gene>
<organism evidence="5">
    <name type="scientific">mine drainage metagenome</name>
    <dbReference type="NCBI Taxonomy" id="410659"/>
    <lineage>
        <taxon>unclassified sequences</taxon>
        <taxon>metagenomes</taxon>
        <taxon>ecological metagenomes</taxon>
    </lineage>
</organism>
<evidence type="ECO:0000259" key="4">
    <source>
        <dbReference type="Pfam" id="PF04073"/>
    </source>
</evidence>
<evidence type="ECO:0000313" key="5">
    <source>
        <dbReference type="EMBL" id="OIQ80159.1"/>
    </source>
</evidence>
<reference evidence="5" key="1">
    <citation type="submission" date="2016-10" db="EMBL/GenBank/DDBJ databases">
        <title>Sequence of Gallionella enrichment culture.</title>
        <authorList>
            <person name="Poehlein A."/>
            <person name="Muehling M."/>
            <person name="Daniel R."/>
        </authorList>
    </citation>
    <scope>NUCLEOTIDE SEQUENCE</scope>
</reference>
<evidence type="ECO:0000256" key="3">
    <source>
        <dbReference type="ARBA" id="ARBA00023239"/>
    </source>
</evidence>
<dbReference type="PANTHER" id="PTHR30411:SF0">
    <property type="entry name" value="CYS-TRNA(PRO)_CYS-TRNA(CYS) DEACYLASE YBAK"/>
    <property type="match status" value="1"/>
</dbReference>
<dbReference type="Pfam" id="PF04073">
    <property type="entry name" value="tRNA_edit"/>
    <property type="match status" value="1"/>
</dbReference>
<evidence type="ECO:0000256" key="2">
    <source>
        <dbReference type="ARBA" id="ARBA00022917"/>
    </source>
</evidence>
<feature type="domain" description="YbaK/aminoacyl-tRNA synthetase-associated" evidence="4">
    <location>
        <begin position="42"/>
        <end position="154"/>
    </location>
</feature>
<dbReference type="CDD" id="cd00002">
    <property type="entry name" value="YbaK_deacylase"/>
    <property type="match status" value="1"/>
</dbReference>
<accession>A0A1J5QJN8</accession>
<dbReference type="EMBL" id="MLJW01001100">
    <property type="protein sequence ID" value="OIQ80159.1"/>
    <property type="molecule type" value="Genomic_DNA"/>
</dbReference>
<dbReference type="NCBIfam" id="TIGR00011">
    <property type="entry name" value="YbaK_EbsC"/>
    <property type="match status" value="1"/>
</dbReference>
<sequence length="165" mass="16927">MSKAKHTPTGTPALVALDSAGVAHVAHAYEHDPSNDVGYGLEAAQVLEVSPERVFKTLMTAIDGELTVAVVPVTGMLDLKALASAVGGKKAAMADKAAAERATGYVVGGISPLGQRTTHPTVVDETAELFDTVFVSGGRRGLDVELSPADLIRLTGAVVAPIARD</sequence>
<dbReference type="Gene3D" id="3.90.960.10">
    <property type="entry name" value="YbaK/aminoacyl-tRNA synthetase-associated domain"/>
    <property type="match status" value="1"/>
</dbReference>
<protein>
    <submittedName>
        <fullName evidence="5">Cys-tRNA(Pro)/Cys-tRNA(Cys) deacylase YbaK</fullName>
        <ecNumber evidence="5">4.2.-.-</ecNumber>
    </submittedName>
</protein>
<dbReference type="SUPFAM" id="SSF55826">
    <property type="entry name" value="YbaK/ProRS associated domain"/>
    <property type="match status" value="1"/>
</dbReference>
<dbReference type="EC" id="4.2.-.-" evidence="5"/>
<dbReference type="InterPro" id="IPR004369">
    <property type="entry name" value="Prolyl-tRNA_editing_YbaK/EbsC"/>
</dbReference>
<keyword evidence="2" id="KW-0648">Protein biosynthesis</keyword>
<proteinExistence type="inferred from homology"/>
<name>A0A1J5QJN8_9ZZZZ</name>
<dbReference type="PANTHER" id="PTHR30411">
    <property type="entry name" value="CYTOPLASMIC PROTEIN"/>
    <property type="match status" value="1"/>
</dbReference>
<dbReference type="GO" id="GO:0006412">
    <property type="term" value="P:translation"/>
    <property type="evidence" value="ECO:0007669"/>
    <property type="project" value="UniProtKB-KW"/>
</dbReference>
<dbReference type="PIRSF" id="PIRSF006181">
    <property type="entry name" value="EbsC_YbaK"/>
    <property type="match status" value="1"/>
</dbReference>
<comment type="caution">
    <text evidence="5">The sequence shown here is derived from an EMBL/GenBank/DDBJ whole genome shotgun (WGS) entry which is preliminary data.</text>
</comment>
<dbReference type="GO" id="GO:0016829">
    <property type="term" value="F:lyase activity"/>
    <property type="evidence" value="ECO:0007669"/>
    <property type="project" value="UniProtKB-KW"/>
</dbReference>
<evidence type="ECO:0000256" key="1">
    <source>
        <dbReference type="ARBA" id="ARBA00009798"/>
    </source>
</evidence>
<dbReference type="GO" id="GO:0002161">
    <property type="term" value="F:aminoacyl-tRNA deacylase activity"/>
    <property type="evidence" value="ECO:0007669"/>
    <property type="project" value="InterPro"/>
</dbReference>
<dbReference type="AlphaFoldDB" id="A0A1J5QJN8"/>
<dbReference type="InterPro" id="IPR036754">
    <property type="entry name" value="YbaK/aa-tRNA-synt-asso_dom_sf"/>
</dbReference>
<keyword evidence="3 5" id="KW-0456">Lyase</keyword>